<evidence type="ECO:0000313" key="2">
    <source>
        <dbReference type="Proteomes" id="UP000286260"/>
    </source>
</evidence>
<dbReference type="RefSeq" id="WP_122204924.1">
    <property type="nucleotide sequence ID" value="NZ_JBBNNE010000047.1"/>
</dbReference>
<sequence>MKLKNIFLILFLCCTSLCFAQDKLFEKYADMDNVTSVFISKKMFDMIPNVESGGLNLMNLKGKINNLQIVTSDRQEVRDQMRKEFSSLISKSHEELMRVKDNDTRASFYIVQNGDLINEMIMLADTDSDYVVIRITGKFTLEDIQEVAKSFSQNDKKEVTISYN</sequence>
<proteinExistence type="predicted"/>
<dbReference type="InterPro" id="IPR025348">
    <property type="entry name" value="DUF4252"/>
</dbReference>
<reference evidence="1 2" key="1">
    <citation type="submission" date="2018-08" db="EMBL/GenBank/DDBJ databases">
        <title>A genome reference for cultivated species of the human gut microbiota.</title>
        <authorList>
            <person name="Zou Y."/>
            <person name="Xue W."/>
            <person name="Luo G."/>
        </authorList>
    </citation>
    <scope>NUCLEOTIDE SEQUENCE [LARGE SCALE GENOMIC DNA]</scope>
    <source>
        <strain evidence="1 2">AM34-17</strain>
    </source>
</reference>
<comment type="caution">
    <text evidence="1">The sequence shown here is derived from an EMBL/GenBank/DDBJ whole genome shotgun (WGS) entry which is preliminary data.</text>
</comment>
<dbReference type="Proteomes" id="UP000286260">
    <property type="component" value="Unassembled WGS sequence"/>
</dbReference>
<accession>A0A3R6BJ45</accession>
<name>A0A3R6BJ45_9BACT</name>
<gene>
    <name evidence="1" type="ORF">DW828_16600</name>
</gene>
<dbReference type="AlphaFoldDB" id="A0A3R6BJ45"/>
<evidence type="ECO:0000313" key="1">
    <source>
        <dbReference type="EMBL" id="RHC80891.1"/>
    </source>
</evidence>
<dbReference type="EMBL" id="QSII01000027">
    <property type="protein sequence ID" value="RHC80891.1"/>
    <property type="molecule type" value="Genomic_DNA"/>
</dbReference>
<dbReference type="Pfam" id="PF14060">
    <property type="entry name" value="DUF4252"/>
    <property type="match status" value="1"/>
</dbReference>
<protein>
    <submittedName>
        <fullName evidence="1">DUF4252 domain-containing protein</fullName>
    </submittedName>
</protein>
<organism evidence="1 2">
    <name type="scientific">Parabacteroides merdae</name>
    <dbReference type="NCBI Taxonomy" id="46503"/>
    <lineage>
        <taxon>Bacteria</taxon>
        <taxon>Pseudomonadati</taxon>
        <taxon>Bacteroidota</taxon>
        <taxon>Bacteroidia</taxon>
        <taxon>Bacteroidales</taxon>
        <taxon>Tannerellaceae</taxon>
        <taxon>Parabacteroides</taxon>
    </lineage>
</organism>